<dbReference type="InterPro" id="IPR039197">
    <property type="entry name" value="Mrs1/Cce1"/>
</dbReference>
<dbReference type="InterPro" id="IPR036397">
    <property type="entry name" value="RNaseH_sf"/>
</dbReference>
<dbReference type="SUPFAM" id="SSF53098">
    <property type="entry name" value="Ribonuclease H-like"/>
    <property type="match status" value="1"/>
</dbReference>
<evidence type="ECO:0000313" key="3">
    <source>
        <dbReference type="Proteomes" id="UP001370758"/>
    </source>
</evidence>
<dbReference type="PANTHER" id="PTHR28072">
    <property type="entry name" value="CRUCIFORM CUTTING ENDONUCLEASE 1, MITOCHONDRIAL-RELATED"/>
    <property type="match status" value="1"/>
</dbReference>
<evidence type="ECO:0000259" key="1">
    <source>
        <dbReference type="Pfam" id="PF09159"/>
    </source>
</evidence>
<dbReference type="GO" id="GO:0070336">
    <property type="term" value="F:flap-structured DNA binding"/>
    <property type="evidence" value="ECO:0007669"/>
    <property type="project" value="TreeGrafter"/>
</dbReference>
<name>A0AAV9WM33_9PEZI</name>
<proteinExistence type="predicted"/>
<organism evidence="2 3">
    <name type="scientific">Arthrobotrys musiformis</name>
    <dbReference type="NCBI Taxonomy" id="47236"/>
    <lineage>
        <taxon>Eukaryota</taxon>
        <taxon>Fungi</taxon>
        <taxon>Dikarya</taxon>
        <taxon>Ascomycota</taxon>
        <taxon>Pezizomycotina</taxon>
        <taxon>Orbiliomycetes</taxon>
        <taxon>Orbiliales</taxon>
        <taxon>Orbiliaceae</taxon>
        <taxon>Arthrobotrys</taxon>
    </lineage>
</organism>
<dbReference type="GO" id="GO:0000403">
    <property type="term" value="F:Y-form DNA binding"/>
    <property type="evidence" value="ECO:0007669"/>
    <property type="project" value="TreeGrafter"/>
</dbReference>
<keyword evidence="3" id="KW-1185">Reference proteome</keyword>
<protein>
    <recommendedName>
        <fullName evidence="1">Mitochondrial resolvase Ydc2 catalytic domain-containing protein</fullName>
    </recommendedName>
</protein>
<dbReference type="GO" id="GO:0004520">
    <property type="term" value="F:DNA endonuclease activity"/>
    <property type="evidence" value="ECO:0007669"/>
    <property type="project" value="TreeGrafter"/>
</dbReference>
<reference evidence="2 3" key="1">
    <citation type="submission" date="2023-08" db="EMBL/GenBank/DDBJ databases">
        <authorList>
            <person name="Palmer J.M."/>
        </authorList>
    </citation>
    <scope>NUCLEOTIDE SEQUENCE [LARGE SCALE GENOMIC DNA]</scope>
    <source>
        <strain evidence="2 3">TWF481</strain>
    </source>
</reference>
<dbReference type="GO" id="GO:0005739">
    <property type="term" value="C:mitochondrion"/>
    <property type="evidence" value="ECO:0007669"/>
    <property type="project" value="TreeGrafter"/>
</dbReference>
<evidence type="ECO:0000313" key="2">
    <source>
        <dbReference type="EMBL" id="KAK6509935.1"/>
    </source>
</evidence>
<dbReference type="Pfam" id="PF09159">
    <property type="entry name" value="Ydc2-catalyt"/>
    <property type="match status" value="1"/>
</dbReference>
<dbReference type="Gene3D" id="3.30.420.10">
    <property type="entry name" value="Ribonuclease H-like superfamily/Ribonuclease H"/>
    <property type="match status" value="1"/>
</dbReference>
<dbReference type="InterPro" id="IPR012337">
    <property type="entry name" value="RNaseH-like_sf"/>
</dbReference>
<comment type="caution">
    <text evidence="2">The sequence shown here is derived from an EMBL/GenBank/DDBJ whole genome shotgun (WGS) entry which is preliminary data.</text>
</comment>
<feature type="domain" description="Mitochondrial resolvase Ydc2 catalytic" evidence="1">
    <location>
        <begin position="87"/>
        <end position="318"/>
    </location>
</feature>
<dbReference type="PANTHER" id="PTHR28072:SF1">
    <property type="entry name" value="CRUCIFORM CUTTING ENDONUCLEASE 1, MITOCHONDRIAL-RELATED"/>
    <property type="match status" value="1"/>
</dbReference>
<accession>A0AAV9WM33</accession>
<dbReference type="InterPro" id="IPR015242">
    <property type="entry name" value="Ydc2_cat"/>
</dbReference>
<dbReference type="EMBL" id="JAVHJL010000002">
    <property type="protein sequence ID" value="KAK6509935.1"/>
    <property type="molecule type" value="Genomic_DNA"/>
</dbReference>
<dbReference type="AlphaFoldDB" id="A0AAV9WM33"/>
<dbReference type="Proteomes" id="UP001370758">
    <property type="component" value="Unassembled WGS sequence"/>
</dbReference>
<dbReference type="GO" id="GO:0000402">
    <property type="term" value="F:crossed form four-way junction DNA binding"/>
    <property type="evidence" value="ECO:0007669"/>
    <property type="project" value="TreeGrafter"/>
</dbReference>
<sequence length="324" mass="36697">MQRKSAWKLRGILWATDVVTMLQRLSLLRNAELKDILQRCGWPVSGTKAVMAKEIQIQLHRSRLMTYRRSSPGALEPAENQLDEHRILSLDMGIKNMAVCLLKVSRQELLSREPAAPEIISWRRFSFFDHHDPKNGCEGENVQDMDFASASLAPLATALARHLITTHDPTIIAIEKQRYRTMGSAAVQEWTIRVNKLEAMLHAALRVLQEEGVWVQGAIHSICPQRTTGYWLGRYGLDDGIRKGAVTKPLKVKLVRSWLEKGHNVVYRKNNSLAADAASLFCKVSGQTKTKTGEKLDDLADCLLQGLAIIHWEIDRLKLLKDYE</sequence>
<gene>
    <name evidence="2" type="ORF">TWF481_004656</name>
</gene>
<dbReference type="CDD" id="cd16963">
    <property type="entry name" value="CCE1"/>
    <property type="match status" value="1"/>
</dbReference>